<proteinExistence type="predicted"/>
<evidence type="ECO:0000313" key="2">
    <source>
        <dbReference type="Proteomes" id="UP000827872"/>
    </source>
</evidence>
<protein>
    <submittedName>
        <fullName evidence="1">Uncharacterized protein</fullName>
    </submittedName>
</protein>
<dbReference type="Proteomes" id="UP000827872">
    <property type="component" value="Linkage Group LG03"/>
</dbReference>
<sequence length="205" mass="23164">MPLSPEECGSNGNYPEIQRNTGPGTEERKDTLLNTALNVTLDPWTANPKLIISLDQKTVRHGKELQALPDNPERFDSEPFVLGCEGFCSGKHCWVVNVEAGQNWAVGVARESVKRKGNLSLSPEQGIWAVEQCWGQLQALTSHWTPLYLCRKLRMVRVSLDYERGQVAFSDAELDFPIFAFPPDFFRKEKIYPWLWVGPGSQLCL</sequence>
<dbReference type="EMBL" id="CM037616">
    <property type="protein sequence ID" value="KAH7991558.1"/>
    <property type="molecule type" value="Genomic_DNA"/>
</dbReference>
<gene>
    <name evidence="1" type="ORF">K3G42_007286</name>
</gene>
<comment type="caution">
    <text evidence="1">The sequence shown here is derived from an EMBL/GenBank/DDBJ whole genome shotgun (WGS) entry which is preliminary data.</text>
</comment>
<name>A0ACB8EGF8_9SAUR</name>
<evidence type="ECO:0000313" key="1">
    <source>
        <dbReference type="EMBL" id="KAH7991558.1"/>
    </source>
</evidence>
<keyword evidence="2" id="KW-1185">Reference proteome</keyword>
<organism evidence="1 2">
    <name type="scientific">Sphaerodactylus townsendi</name>
    <dbReference type="NCBI Taxonomy" id="933632"/>
    <lineage>
        <taxon>Eukaryota</taxon>
        <taxon>Metazoa</taxon>
        <taxon>Chordata</taxon>
        <taxon>Craniata</taxon>
        <taxon>Vertebrata</taxon>
        <taxon>Euteleostomi</taxon>
        <taxon>Lepidosauria</taxon>
        <taxon>Squamata</taxon>
        <taxon>Bifurcata</taxon>
        <taxon>Gekkota</taxon>
        <taxon>Sphaerodactylidae</taxon>
        <taxon>Sphaerodactylus</taxon>
    </lineage>
</organism>
<accession>A0ACB8EGF8</accession>
<reference evidence="1" key="1">
    <citation type="submission" date="2021-08" db="EMBL/GenBank/DDBJ databases">
        <title>The first chromosome-level gecko genome reveals the dynamic sex chromosomes of Neotropical dwarf geckos (Sphaerodactylidae: Sphaerodactylus).</title>
        <authorList>
            <person name="Pinto B.J."/>
            <person name="Keating S.E."/>
            <person name="Gamble T."/>
        </authorList>
    </citation>
    <scope>NUCLEOTIDE SEQUENCE</scope>
    <source>
        <strain evidence="1">TG3544</strain>
    </source>
</reference>